<comment type="similarity">
    <text evidence="1">Belongs to the metallo-dependent hydrolases superfamily.</text>
</comment>
<accession>A0A1X7HP70</accession>
<dbReference type="InterPro" id="IPR052350">
    <property type="entry name" value="Metallo-dep_Lactonases"/>
</dbReference>
<dbReference type="SUPFAM" id="SSF51556">
    <property type="entry name" value="Metallo-dependent hydrolases"/>
    <property type="match status" value="1"/>
</dbReference>
<protein>
    <submittedName>
        <fullName evidence="3">Predicted metal-dependent hydrolase, TIM-barrel fold</fullName>
    </submittedName>
</protein>
<name>A0A1X7HP70_9PROT</name>
<sequence length="337" mass="36655">MSSRTGSVAIPAAYAPEPIILPDLPVVDAHFHLWNLMGFDYFAPDFLQDVEAGHKVEASVYVECDMGYSDHPDPDFRPVGEVFHVLRQIELARDAEHRLAAGIIGSANLMLAEKVAPVLEAQIEAGKGRVRGIRTRIAWDPDPVAGYGGRTDFPQENIVRTQAFLDGAKRVERLGLILETFGFHTQLADLRRVAVQCPDLTIVLNHLGGPLGVGRYAERQDDVFRDWSAGLRAIAELPNVFIKLSGVGVTRLGLGFGGKGQAASSDAIASAAASRIRTCLDTFGAGRCIFGSNYPVDKVVSSYPVLLNGYKKMLGDLSRDECEAIFSGNARRVYRLS</sequence>
<keyword evidence="3" id="KW-0378">Hydrolase</keyword>
<gene>
    <name evidence="3" type="ORF">SAMN02982917_6977</name>
</gene>
<organism evidence="3 4">
    <name type="scientific">Azospirillum oryzae</name>
    <dbReference type="NCBI Taxonomy" id="286727"/>
    <lineage>
        <taxon>Bacteria</taxon>
        <taxon>Pseudomonadati</taxon>
        <taxon>Pseudomonadota</taxon>
        <taxon>Alphaproteobacteria</taxon>
        <taxon>Rhodospirillales</taxon>
        <taxon>Azospirillaceae</taxon>
        <taxon>Azospirillum</taxon>
    </lineage>
</organism>
<reference evidence="3 4" key="1">
    <citation type="submission" date="2017-04" db="EMBL/GenBank/DDBJ databases">
        <authorList>
            <person name="Afonso C.L."/>
            <person name="Miller P.J."/>
            <person name="Scott M.A."/>
            <person name="Spackman E."/>
            <person name="Goraichik I."/>
            <person name="Dimitrov K.M."/>
            <person name="Suarez D.L."/>
            <person name="Swayne D.E."/>
        </authorList>
    </citation>
    <scope>NUCLEOTIDE SEQUENCE [LARGE SCALE GENOMIC DNA]</scope>
    <source>
        <strain evidence="3 4">A2P</strain>
    </source>
</reference>
<dbReference type="GO" id="GO:0016787">
    <property type="term" value="F:hydrolase activity"/>
    <property type="evidence" value="ECO:0007669"/>
    <property type="project" value="UniProtKB-KW"/>
</dbReference>
<dbReference type="InterPro" id="IPR032466">
    <property type="entry name" value="Metal_Hydrolase"/>
</dbReference>
<feature type="domain" description="Amidohydrolase-related" evidence="2">
    <location>
        <begin position="27"/>
        <end position="336"/>
    </location>
</feature>
<dbReference type="Pfam" id="PF04909">
    <property type="entry name" value="Amidohydro_2"/>
    <property type="match status" value="1"/>
</dbReference>
<dbReference type="STRING" id="286727.SAMN02982917_6977"/>
<evidence type="ECO:0000313" key="3">
    <source>
        <dbReference type="EMBL" id="SMF90139.1"/>
    </source>
</evidence>
<evidence type="ECO:0000256" key="1">
    <source>
        <dbReference type="ARBA" id="ARBA00038310"/>
    </source>
</evidence>
<dbReference type="Proteomes" id="UP000192936">
    <property type="component" value="Unassembled WGS sequence"/>
</dbReference>
<proteinExistence type="inferred from homology"/>
<dbReference type="InterPro" id="IPR006680">
    <property type="entry name" value="Amidohydro-rel"/>
</dbReference>
<evidence type="ECO:0000259" key="2">
    <source>
        <dbReference type="Pfam" id="PF04909"/>
    </source>
</evidence>
<dbReference type="EMBL" id="FXAK01000009">
    <property type="protein sequence ID" value="SMF90139.1"/>
    <property type="molecule type" value="Genomic_DNA"/>
</dbReference>
<dbReference type="RefSeq" id="WP_167393451.1">
    <property type="nucleotide sequence ID" value="NZ_FXAK01000009.1"/>
</dbReference>
<evidence type="ECO:0000313" key="4">
    <source>
        <dbReference type="Proteomes" id="UP000192936"/>
    </source>
</evidence>
<dbReference type="Gene3D" id="3.20.20.140">
    <property type="entry name" value="Metal-dependent hydrolases"/>
    <property type="match status" value="1"/>
</dbReference>
<dbReference type="AlphaFoldDB" id="A0A1X7HP70"/>
<dbReference type="PANTHER" id="PTHR43569">
    <property type="entry name" value="AMIDOHYDROLASE"/>
    <property type="match status" value="1"/>
</dbReference>
<dbReference type="PANTHER" id="PTHR43569:SF1">
    <property type="entry name" value="BLL3371 PROTEIN"/>
    <property type="match status" value="1"/>
</dbReference>